<feature type="compositionally biased region" description="Basic and acidic residues" evidence="1">
    <location>
        <begin position="105"/>
        <end position="117"/>
    </location>
</feature>
<accession>A0AA47P377</accession>
<sequence length="232" mass="25183">MADSDRDDSVDSPGSPVLPYLAKTSSSEWNSSDDLAGPFSEQEEPSPVPPLPPKDYIRWPSDFPGLGGDAANQRRDSPSPPSPADERHNGAVPHSLSATHPTFRRWIETPPDHKHSSDSSSKSGSSDQERNDLSASDSEKGFSASPQPADSDTPTSDVGLPTTYFFVDGCMTDTYRAKYHRRPGLHAMADSKGEEHASSGESDVEAKRLPTVDRQAQEPRKGRSELGKYFAI</sequence>
<dbReference type="Proteomes" id="UP001174136">
    <property type="component" value="Unassembled WGS sequence"/>
</dbReference>
<organism evidence="2 3">
    <name type="scientific">Merluccius polli</name>
    <name type="common">Benguela hake</name>
    <name type="synonym">Merluccius cadenati</name>
    <dbReference type="NCBI Taxonomy" id="89951"/>
    <lineage>
        <taxon>Eukaryota</taxon>
        <taxon>Metazoa</taxon>
        <taxon>Chordata</taxon>
        <taxon>Craniata</taxon>
        <taxon>Vertebrata</taxon>
        <taxon>Euteleostomi</taxon>
        <taxon>Actinopterygii</taxon>
        <taxon>Neopterygii</taxon>
        <taxon>Teleostei</taxon>
        <taxon>Neoteleostei</taxon>
        <taxon>Acanthomorphata</taxon>
        <taxon>Zeiogadaria</taxon>
        <taxon>Gadariae</taxon>
        <taxon>Gadiformes</taxon>
        <taxon>Gadoidei</taxon>
        <taxon>Merlucciidae</taxon>
        <taxon>Merluccius</taxon>
    </lineage>
</organism>
<evidence type="ECO:0000256" key="1">
    <source>
        <dbReference type="SAM" id="MobiDB-lite"/>
    </source>
</evidence>
<name>A0AA47P377_MERPO</name>
<gene>
    <name evidence="2" type="primary">Usp53</name>
    <name evidence="2" type="ORF">N1851_010689</name>
</gene>
<feature type="compositionally biased region" description="Basic and acidic residues" evidence="1">
    <location>
        <begin position="189"/>
        <end position="226"/>
    </location>
</feature>
<feature type="region of interest" description="Disordered" evidence="1">
    <location>
        <begin position="188"/>
        <end position="232"/>
    </location>
</feature>
<keyword evidence="2" id="KW-0378">Hydrolase</keyword>
<reference evidence="2" key="1">
    <citation type="journal article" date="2023" name="Front. Mar. Sci.">
        <title>A new Merluccius polli reference genome to investigate the effects of global change in West African waters.</title>
        <authorList>
            <person name="Mateo J.L."/>
            <person name="Blanco-Fernandez C."/>
            <person name="Garcia-Vazquez E."/>
            <person name="Machado-Schiaffino G."/>
        </authorList>
    </citation>
    <scope>NUCLEOTIDE SEQUENCE</scope>
    <source>
        <strain evidence="2">C29</strain>
        <tissue evidence="2">Fin</tissue>
    </source>
</reference>
<feature type="compositionally biased region" description="Acidic residues" evidence="1">
    <location>
        <begin position="1"/>
        <end position="10"/>
    </location>
</feature>
<feature type="compositionally biased region" description="Basic and acidic residues" evidence="1">
    <location>
        <begin position="127"/>
        <end position="140"/>
    </location>
</feature>
<keyword evidence="3" id="KW-1185">Reference proteome</keyword>
<dbReference type="AlphaFoldDB" id="A0AA47P377"/>
<feature type="compositionally biased region" description="Polar residues" evidence="1">
    <location>
        <begin position="23"/>
        <end position="33"/>
    </location>
</feature>
<feature type="compositionally biased region" description="Polar residues" evidence="1">
    <location>
        <begin position="144"/>
        <end position="156"/>
    </location>
</feature>
<proteinExistence type="predicted"/>
<dbReference type="GO" id="GO:0016787">
    <property type="term" value="F:hydrolase activity"/>
    <property type="evidence" value="ECO:0007669"/>
    <property type="project" value="UniProtKB-KW"/>
</dbReference>
<evidence type="ECO:0000313" key="3">
    <source>
        <dbReference type="Proteomes" id="UP001174136"/>
    </source>
</evidence>
<dbReference type="EMBL" id="JAOPHQ010001993">
    <property type="protein sequence ID" value="KAK0148891.1"/>
    <property type="molecule type" value="Genomic_DNA"/>
</dbReference>
<protein>
    <submittedName>
        <fullName evidence="2">Inactive ubiquitin carboxyl-terminal hydrolase 53</fullName>
    </submittedName>
</protein>
<evidence type="ECO:0000313" key="2">
    <source>
        <dbReference type="EMBL" id="KAK0148891.1"/>
    </source>
</evidence>
<comment type="caution">
    <text evidence="2">The sequence shown here is derived from an EMBL/GenBank/DDBJ whole genome shotgun (WGS) entry which is preliminary data.</text>
</comment>
<feature type="region of interest" description="Disordered" evidence="1">
    <location>
        <begin position="1"/>
        <end position="163"/>
    </location>
</feature>